<name>A0A4S1E0L9_9FLAO</name>
<dbReference type="GO" id="GO:0009279">
    <property type="term" value="C:cell outer membrane"/>
    <property type="evidence" value="ECO:0007669"/>
    <property type="project" value="UniProtKB-SubCell"/>
</dbReference>
<dbReference type="InterPro" id="IPR051906">
    <property type="entry name" value="TolC-like"/>
</dbReference>
<evidence type="ECO:0000313" key="9">
    <source>
        <dbReference type="Proteomes" id="UP000307602"/>
    </source>
</evidence>
<keyword evidence="3" id="KW-0813">Transport</keyword>
<dbReference type="GO" id="GO:0015288">
    <property type="term" value="F:porin activity"/>
    <property type="evidence" value="ECO:0007669"/>
    <property type="project" value="TreeGrafter"/>
</dbReference>
<dbReference type="EMBL" id="SRSO01000007">
    <property type="protein sequence ID" value="TGV03432.1"/>
    <property type="molecule type" value="Genomic_DNA"/>
</dbReference>
<evidence type="ECO:0000256" key="1">
    <source>
        <dbReference type="ARBA" id="ARBA00004442"/>
    </source>
</evidence>
<dbReference type="RefSeq" id="WP_135876486.1">
    <property type="nucleotide sequence ID" value="NZ_SRSO01000007.1"/>
</dbReference>
<sequence>MKYIKIKQISVVIGIVLSFTKIVAQQNDTLSNGMQQSITLDAILKLASKKSLDVFKAKRKYGVNYWQFRSFKSSLLPKIDFETRPFTFNRALIERYDSEQNIDVFRQQQTINSFANLSISQNIRATGTRVFINSSFNRLENFGDLEVENYSATPVRIGLSQPIMAFNTFKWQQKTEPLEFQKAKQDFLYELQTINLRSVDLFFKWALASKKVEIAKENKASAEKLFNIGKKRYDLIAIERDELLNLELDVYNANTNLTRNLQTLQKTEAELQLFLRDQLPPRIVPELPELISNLNIDLNRAIELAYQNNPEILDLKIRKIEALRDLDRAIKNNRFDLSLTASYGLNQQANTFVDAYGRFLDQQMVAIQLNVPILDWGERKGRVKTAKMNKDVIDIELQQNEDTYKQDITLKVLDFNLQKELVFGALRTSEISKESYDLTQKRFLSGRVDFLNLTASRKAWQLANENYIQALQNYWTLYYKVQQLTLYNFIEDSPLMQDFDTILED</sequence>
<dbReference type="Proteomes" id="UP000307602">
    <property type="component" value="Unassembled WGS sequence"/>
</dbReference>
<comment type="subcellular location">
    <subcellularLocation>
        <location evidence="1">Cell outer membrane</location>
    </subcellularLocation>
</comment>
<evidence type="ECO:0000256" key="7">
    <source>
        <dbReference type="ARBA" id="ARBA00023237"/>
    </source>
</evidence>
<keyword evidence="9" id="KW-1185">Reference proteome</keyword>
<dbReference type="GO" id="GO:0015562">
    <property type="term" value="F:efflux transmembrane transporter activity"/>
    <property type="evidence" value="ECO:0007669"/>
    <property type="project" value="InterPro"/>
</dbReference>
<keyword evidence="6" id="KW-0472">Membrane</keyword>
<dbReference type="PANTHER" id="PTHR30026">
    <property type="entry name" value="OUTER MEMBRANE PROTEIN TOLC"/>
    <property type="match status" value="1"/>
</dbReference>
<dbReference type="InterPro" id="IPR003423">
    <property type="entry name" value="OMP_efflux"/>
</dbReference>
<evidence type="ECO:0000256" key="3">
    <source>
        <dbReference type="ARBA" id="ARBA00022448"/>
    </source>
</evidence>
<comment type="similarity">
    <text evidence="2">Belongs to the outer membrane factor (OMF) (TC 1.B.17) family.</text>
</comment>
<dbReference type="GO" id="GO:1990281">
    <property type="term" value="C:efflux pump complex"/>
    <property type="evidence" value="ECO:0007669"/>
    <property type="project" value="TreeGrafter"/>
</dbReference>
<dbReference type="Pfam" id="PF02321">
    <property type="entry name" value="OEP"/>
    <property type="match status" value="2"/>
</dbReference>
<proteinExistence type="inferred from homology"/>
<dbReference type="SUPFAM" id="SSF56954">
    <property type="entry name" value="Outer membrane efflux proteins (OEP)"/>
    <property type="match status" value="1"/>
</dbReference>
<evidence type="ECO:0000256" key="4">
    <source>
        <dbReference type="ARBA" id="ARBA00022452"/>
    </source>
</evidence>
<comment type="caution">
    <text evidence="8">The sequence shown here is derived from an EMBL/GenBank/DDBJ whole genome shotgun (WGS) entry which is preliminary data.</text>
</comment>
<evidence type="ECO:0000256" key="5">
    <source>
        <dbReference type="ARBA" id="ARBA00022692"/>
    </source>
</evidence>
<dbReference type="AlphaFoldDB" id="A0A4S1E0L9"/>
<organism evidence="8 9">
    <name type="scientific">Flavivirga rizhaonensis</name>
    <dbReference type="NCBI Taxonomy" id="2559571"/>
    <lineage>
        <taxon>Bacteria</taxon>
        <taxon>Pseudomonadati</taxon>
        <taxon>Bacteroidota</taxon>
        <taxon>Flavobacteriia</taxon>
        <taxon>Flavobacteriales</taxon>
        <taxon>Flavobacteriaceae</taxon>
        <taxon>Flavivirga</taxon>
    </lineage>
</organism>
<keyword evidence="5" id="KW-0812">Transmembrane</keyword>
<keyword evidence="7" id="KW-0998">Cell outer membrane</keyword>
<evidence type="ECO:0000256" key="2">
    <source>
        <dbReference type="ARBA" id="ARBA00007613"/>
    </source>
</evidence>
<accession>A0A4S1E0L9</accession>
<keyword evidence="4" id="KW-1134">Transmembrane beta strand</keyword>
<dbReference type="OrthoDB" id="940457at2"/>
<evidence type="ECO:0000313" key="8">
    <source>
        <dbReference type="EMBL" id="TGV03432.1"/>
    </source>
</evidence>
<dbReference type="PANTHER" id="PTHR30026:SF20">
    <property type="entry name" value="OUTER MEMBRANE PROTEIN TOLC"/>
    <property type="match status" value="1"/>
</dbReference>
<dbReference type="Gene3D" id="1.20.1600.10">
    <property type="entry name" value="Outer membrane efflux proteins (OEP)"/>
    <property type="match status" value="1"/>
</dbReference>
<protein>
    <submittedName>
        <fullName evidence="8">TolC family protein</fullName>
    </submittedName>
</protein>
<evidence type="ECO:0000256" key="6">
    <source>
        <dbReference type="ARBA" id="ARBA00023136"/>
    </source>
</evidence>
<reference evidence="8 9" key="1">
    <citation type="submission" date="2019-04" db="EMBL/GenBank/DDBJ databases">
        <authorList>
            <person name="Liu A."/>
        </authorList>
    </citation>
    <scope>NUCLEOTIDE SEQUENCE [LARGE SCALE GENOMIC DNA]</scope>
    <source>
        <strain evidence="8 9">RZ03</strain>
    </source>
</reference>
<gene>
    <name evidence="8" type="ORF">EM932_07100</name>
</gene>